<protein>
    <submittedName>
        <fullName evidence="1">Uncharacterized protein</fullName>
    </submittedName>
</protein>
<evidence type="ECO:0000313" key="2">
    <source>
        <dbReference type="Proteomes" id="UP000054324"/>
    </source>
</evidence>
<dbReference type="OrthoDB" id="6616972at2759"/>
<gene>
    <name evidence="1" type="ORF">T265_11732</name>
</gene>
<dbReference type="CTD" id="20325900"/>
<dbReference type="KEGG" id="ovi:T265_11732"/>
<name>A0A074ZWD2_OPIVI</name>
<accession>A0A074ZWD2</accession>
<evidence type="ECO:0000313" key="1">
    <source>
        <dbReference type="EMBL" id="KER19514.1"/>
    </source>
</evidence>
<dbReference type="Proteomes" id="UP000054324">
    <property type="component" value="Unassembled WGS sequence"/>
</dbReference>
<dbReference type="GeneID" id="20325900"/>
<organism evidence="1 2">
    <name type="scientific">Opisthorchis viverrini</name>
    <name type="common">Southeast Asian liver fluke</name>
    <dbReference type="NCBI Taxonomy" id="6198"/>
    <lineage>
        <taxon>Eukaryota</taxon>
        <taxon>Metazoa</taxon>
        <taxon>Spiralia</taxon>
        <taxon>Lophotrochozoa</taxon>
        <taxon>Platyhelminthes</taxon>
        <taxon>Trematoda</taxon>
        <taxon>Digenea</taxon>
        <taxon>Opisthorchiida</taxon>
        <taxon>Opisthorchiata</taxon>
        <taxon>Opisthorchiidae</taxon>
        <taxon>Opisthorchis</taxon>
    </lineage>
</organism>
<reference evidence="1 2" key="1">
    <citation type="submission" date="2013-11" db="EMBL/GenBank/DDBJ databases">
        <title>Opisthorchis viverrini - life in the bile duct.</title>
        <authorList>
            <person name="Young N.D."/>
            <person name="Nagarajan N."/>
            <person name="Lin S.J."/>
            <person name="Korhonen P.K."/>
            <person name="Jex A.R."/>
            <person name="Hall R.S."/>
            <person name="Safavi-Hemami H."/>
            <person name="Kaewkong W."/>
            <person name="Bertrand D."/>
            <person name="Gao S."/>
            <person name="Seet Q."/>
            <person name="Wongkham S."/>
            <person name="Teh B.T."/>
            <person name="Wongkham C."/>
            <person name="Intapan P.M."/>
            <person name="Maleewong W."/>
            <person name="Yang X."/>
            <person name="Hu M."/>
            <person name="Wang Z."/>
            <person name="Hofmann A."/>
            <person name="Sternberg P.W."/>
            <person name="Tan P."/>
            <person name="Wang J."/>
            <person name="Gasser R.B."/>
        </authorList>
    </citation>
    <scope>NUCLEOTIDE SEQUENCE [LARGE SCALE GENOMIC DNA]</scope>
</reference>
<proteinExistence type="predicted"/>
<dbReference type="RefSeq" id="XP_009176734.1">
    <property type="nucleotide sequence ID" value="XM_009178470.1"/>
</dbReference>
<dbReference type="AlphaFoldDB" id="A0A074ZWD2"/>
<dbReference type="EMBL" id="KL597190">
    <property type="protein sequence ID" value="KER19514.1"/>
    <property type="molecule type" value="Genomic_DNA"/>
</dbReference>
<sequence length="176" mass="20209">MYSSTVIVSPKDEEEVLNQSRTGHVFLFDDDLFAKGVFNHRQHLLKLLDEVTRVPLKPLQRTEITRNYTIPKMTYSLVLGQVQRNTPKRLDSYIRKSNNGWLRLPKDTLIGYIDDGKQHGVLGIPSLSATIPMLREARIGRIPNINAEYYAMWSTITHLARLFGISDFRSESAVHK</sequence>
<keyword evidence="2" id="KW-1185">Reference proteome</keyword>